<reference evidence="2" key="2">
    <citation type="journal article" date="2021" name="PeerJ">
        <title>Extensive microbial diversity within the chicken gut microbiome revealed by metagenomics and culture.</title>
        <authorList>
            <person name="Gilroy R."/>
            <person name="Ravi A."/>
            <person name="Getino M."/>
            <person name="Pursley I."/>
            <person name="Horton D.L."/>
            <person name="Alikhan N.F."/>
            <person name="Baker D."/>
            <person name="Gharbi K."/>
            <person name="Hall N."/>
            <person name="Watson M."/>
            <person name="Adriaenssens E.M."/>
            <person name="Foster-Nyarko E."/>
            <person name="Jarju S."/>
            <person name="Secka A."/>
            <person name="Antonio M."/>
            <person name="Oren A."/>
            <person name="Chaudhuri R.R."/>
            <person name="La Ragione R."/>
            <person name="Hildebrand F."/>
            <person name="Pallen M.J."/>
        </authorList>
    </citation>
    <scope>NUCLEOTIDE SEQUENCE</scope>
    <source>
        <strain evidence="2">B1-20833</strain>
    </source>
</reference>
<evidence type="ECO:0000259" key="1">
    <source>
        <dbReference type="Pfam" id="PF12705"/>
    </source>
</evidence>
<dbReference type="Pfam" id="PF12705">
    <property type="entry name" value="PDDEXK_1"/>
    <property type="match status" value="1"/>
</dbReference>
<comment type="caution">
    <text evidence="2">The sequence shown here is derived from an EMBL/GenBank/DDBJ whole genome shotgun (WGS) entry which is preliminary data.</text>
</comment>
<gene>
    <name evidence="2" type="ORF">IAC06_00225</name>
</gene>
<organism evidence="2 3">
    <name type="scientific">Candidatus Cryptobacteroides intestinavium</name>
    <dbReference type="NCBI Taxonomy" id="2840766"/>
    <lineage>
        <taxon>Bacteria</taxon>
        <taxon>Pseudomonadati</taxon>
        <taxon>Bacteroidota</taxon>
        <taxon>Bacteroidia</taxon>
        <taxon>Bacteroidales</taxon>
        <taxon>Candidatus Cryptobacteroides</taxon>
    </lineage>
</organism>
<dbReference type="EMBL" id="JADIMI010000003">
    <property type="protein sequence ID" value="MBO8451297.1"/>
    <property type="molecule type" value="Genomic_DNA"/>
</dbReference>
<proteinExistence type="predicted"/>
<reference evidence="2" key="1">
    <citation type="submission" date="2020-10" db="EMBL/GenBank/DDBJ databases">
        <authorList>
            <person name="Gilroy R."/>
        </authorList>
    </citation>
    <scope>NUCLEOTIDE SEQUENCE</scope>
    <source>
        <strain evidence="2">B1-20833</strain>
    </source>
</reference>
<dbReference type="SUPFAM" id="SSF52540">
    <property type="entry name" value="P-loop containing nucleoside triphosphate hydrolases"/>
    <property type="match status" value="1"/>
</dbReference>
<name>A0A9D9EQ90_9BACT</name>
<dbReference type="Proteomes" id="UP000823661">
    <property type="component" value="Unassembled WGS sequence"/>
</dbReference>
<dbReference type="AlphaFoldDB" id="A0A9D9EQ90"/>
<dbReference type="Gene3D" id="3.90.320.10">
    <property type="match status" value="1"/>
</dbReference>
<evidence type="ECO:0000313" key="3">
    <source>
        <dbReference type="Proteomes" id="UP000823661"/>
    </source>
</evidence>
<protein>
    <submittedName>
        <fullName evidence="2">PD-(D/E)XK nuclease family protein</fullName>
    </submittedName>
</protein>
<accession>A0A9D9EQ90</accession>
<dbReference type="InterPro" id="IPR038726">
    <property type="entry name" value="PDDEXK_AddAB-type"/>
</dbReference>
<feature type="domain" description="PD-(D/E)XK endonuclease-like" evidence="1">
    <location>
        <begin position="666"/>
        <end position="969"/>
    </location>
</feature>
<sequence>MIPFLRQVAGRYYNEGRLTGSCFIFPNRRSVIFFQKYLAETVAASGTDSPVMMPPMLTENDFFHTLARTPVADRVTLLLALYDCYRALNPKAEPLDEFIFWGDIILGDFNDTDKYLADPHQLFTNVSDLKSINDSYSYLTEGQRQAIERFVSHFNERTSRLTADIGSTRPDVKARFLQIWNLLEPLYRMFGQSLRDRGLGYEGMVYRSVVSELDKRPVADMLKEVFPEIDRFVFTGLNALNECEKKLMRKMRDASVAEFCWDYSGDMISDRHNRSSFFMKDNVREFPQRYSWDICGLGRPSVEVISVPSAVGQVKVVPDIIRGREDCAIVLPDEHLLIPLLESIPPQINDINVTMGYSMSSSSFYSLMCDISSMQLHIRERDGEYSFYYRQVWSIFSNGIFRKVIAGDETAEETVRHIKEERKIYVPMKDLAGSRLLELIFRPVIKDQKSTSADQIKEFAGYQLEVISGLASRFCRSDAMLIESEFARAYYCDVVRLSSYGLSVLPATYIRLLEQVAGPETVPFKGEPLKGLQIMGPLETRALDFSNIVILSANEGSFPRKAVSSSFIPPELRRGFGLPTYEYQDAVWAYYFYRMIARAENVWMIYDSRTEGLHSGEESRFIKQLVYHFRLPVRRRVAGAGIGEARGLPDIPKTEEDVLEIRRKDLSATSLQNYLSCPAKFYYGTVKGLKAEEEVAESLDTATFGTVYHNVMWALFAGEEAMAMDDDMDRRRNAEGKDAIVHQERVTLSYLRSWLDRGDEIRRKVRSLICSQIKTPEVTGRNLVVADVIVRYVLKTIERDIELLADNGADAFTVIGTEQIYMTDYRGFHFKGYLDRVDSFSPGQIRVCDYKTGKVSDDDIVIDDGNADRIADAVFGDDNARRPKIALQFFIYDLLLKENGVRAEILNSVYQTSGLFREKVKAVPVSGRFYSLMEERLASLLDELADTAVPFRRTEDAGMCEYCDFRKICGR</sequence>
<dbReference type="InterPro" id="IPR011604">
    <property type="entry name" value="PDDEXK-like_dom_sf"/>
</dbReference>
<dbReference type="InterPro" id="IPR027417">
    <property type="entry name" value="P-loop_NTPase"/>
</dbReference>
<evidence type="ECO:0000313" key="2">
    <source>
        <dbReference type="EMBL" id="MBO8451297.1"/>
    </source>
</evidence>